<evidence type="ECO:0000313" key="2">
    <source>
        <dbReference type="Proteomes" id="UP000002668"/>
    </source>
</evidence>
<name>E5ABS7_LEPMJ</name>
<keyword evidence="2" id="KW-1185">Reference proteome</keyword>
<dbReference type="InParanoid" id="E5ABS7"/>
<protein>
    <submittedName>
        <fullName evidence="1">Predicted protein</fullName>
    </submittedName>
</protein>
<accession>E5ABS7</accession>
<evidence type="ECO:0000313" key="1">
    <source>
        <dbReference type="EMBL" id="CBY01118.1"/>
    </source>
</evidence>
<dbReference type="VEuPathDB" id="FungiDB:LEMA_P022480.1"/>
<dbReference type="HOGENOM" id="CLU_2223742_0_0_1"/>
<dbReference type="AlphaFoldDB" id="E5ABS7"/>
<organism evidence="2">
    <name type="scientific">Leptosphaeria maculans (strain JN3 / isolate v23.1.3 / race Av1-4-5-6-7-8)</name>
    <name type="common">Blackleg fungus</name>
    <name type="synonym">Phoma lingam</name>
    <dbReference type="NCBI Taxonomy" id="985895"/>
    <lineage>
        <taxon>Eukaryota</taxon>
        <taxon>Fungi</taxon>
        <taxon>Dikarya</taxon>
        <taxon>Ascomycota</taxon>
        <taxon>Pezizomycotina</taxon>
        <taxon>Dothideomycetes</taxon>
        <taxon>Pleosporomycetidae</taxon>
        <taxon>Pleosporales</taxon>
        <taxon>Pleosporineae</taxon>
        <taxon>Leptosphaeriaceae</taxon>
        <taxon>Plenodomus</taxon>
        <taxon>Plenodomus lingam/Leptosphaeria maculans species complex</taxon>
    </lineage>
</organism>
<gene>
    <name evidence="1" type="ORF">LEMA_P022480.1</name>
</gene>
<reference evidence="2" key="1">
    <citation type="journal article" date="2011" name="Nat. Commun.">
        <title>Effector diversification within compartments of the Leptosphaeria maculans genome affected by Repeat-Induced Point mutations.</title>
        <authorList>
            <person name="Rouxel T."/>
            <person name="Grandaubert J."/>
            <person name="Hane J.K."/>
            <person name="Hoede C."/>
            <person name="van de Wouw A.P."/>
            <person name="Couloux A."/>
            <person name="Dominguez V."/>
            <person name="Anthouard V."/>
            <person name="Bally P."/>
            <person name="Bourras S."/>
            <person name="Cozijnsen A.J."/>
            <person name="Ciuffetti L.M."/>
            <person name="Degrave A."/>
            <person name="Dilmaghani A."/>
            <person name="Duret L."/>
            <person name="Fudal I."/>
            <person name="Goodwin S.B."/>
            <person name="Gout L."/>
            <person name="Glaser N."/>
            <person name="Linglin J."/>
            <person name="Kema G.H.J."/>
            <person name="Lapalu N."/>
            <person name="Lawrence C.B."/>
            <person name="May K."/>
            <person name="Meyer M."/>
            <person name="Ollivier B."/>
            <person name="Poulain J."/>
            <person name="Schoch C.L."/>
            <person name="Simon A."/>
            <person name="Spatafora J.W."/>
            <person name="Stachowiak A."/>
            <person name="Turgeon B.G."/>
            <person name="Tyler B.M."/>
            <person name="Vincent D."/>
            <person name="Weissenbach J."/>
            <person name="Amselem J."/>
            <person name="Quesneville H."/>
            <person name="Oliver R.P."/>
            <person name="Wincker P."/>
            <person name="Balesdent M.-H."/>
            <person name="Howlett B.J."/>
        </authorList>
    </citation>
    <scope>NUCLEOTIDE SEQUENCE [LARGE SCALE GENOMIC DNA]</scope>
    <source>
        <strain evidence="2">JN3 / isolate v23.1.3 / race Av1-4-5-6-7-8</strain>
    </source>
</reference>
<dbReference type="Proteomes" id="UP000002668">
    <property type="component" value="Genome"/>
</dbReference>
<proteinExistence type="predicted"/>
<dbReference type="EMBL" id="FP929138">
    <property type="protein sequence ID" value="CBY01118.1"/>
    <property type="molecule type" value="Genomic_DNA"/>
</dbReference>
<sequence length="106" mass="11436">MSKDLQALFLEDRPSMAGAFSFSGGYWWPSQPLQRRQLPPTPTRPSLASALSLPLLLTTLSTYAFPPWLGATNQSKSTLPLVASCCLDARQASGGGSVHDRDATDR</sequence>